<dbReference type="PIRSF" id="PIRSF028784">
    <property type="entry name" value="MrpF"/>
    <property type="match status" value="1"/>
</dbReference>
<dbReference type="Pfam" id="PF04066">
    <property type="entry name" value="MrpF_PhaF"/>
    <property type="match status" value="1"/>
</dbReference>
<dbReference type="InterPro" id="IPR007208">
    <property type="entry name" value="MrpF/PhaF-like"/>
</dbReference>
<comment type="subcellular location">
    <subcellularLocation>
        <location evidence="1 8">Cell membrane</location>
        <topology evidence="1 8">Multi-pass membrane protein</topology>
    </subcellularLocation>
</comment>
<comment type="similarity">
    <text evidence="2 8">Belongs to the CPA3 antiporters (TC 2.A.63) subunit F family.</text>
</comment>
<evidence type="ECO:0000256" key="5">
    <source>
        <dbReference type="ARBA" id="ARBA00022692"/>
    </source>
</evidence>
<dbReference type="AlphaFoldDB" id="A0A419F7S4"/>
<evidence type="ECO:0000313" key="11">
    <source>
        <dbReference type="Proteomes" id="UP000285961"/>
    </source>
</evidence>
<evidence type="ECO:0000256" key="2">
    <source>
        <dbReference type="ARBA" id="ARBA00009212"/>
    </source>
</evidence>
<organism evidence="10 11">
    <name type="scientific">Candidatus Abyssobacteria bacterium SURF_17</name>
    <dbReference type="NCBI Taxonomy" id="2093361"/>
    <lineage>
        <taxon>Bacteria</taxon>
        <taxon>Pseudomonadati</taxon>
        <taxon>Candidatus Hydrogenedentota</taxon>
        <taxon>Candidatus Abyssobacteria</taxon>
    </lineage>
</organism>
<keyword evidence="8" id="KW-0406">Ion transport</keyword>
<evidence type="ECO:0000313" key="10">
    <source>
        <dbReference type="EMBL" id="RJP74455.1"/>
    </source>
</evidence>
<keyword evidence="5 9" id="KW-0812">Transmembrane</keyword>
<feature type="transmembrane region" description="Helical" evidence="9">
    <location>
        <begin position="36"/>
        <end position="55"/>
    </location>
</feature>
<dbReference type="GO" id="GO:0015385">
    <property type="term" value="F:sodium:proton antiporter activity"/>
    <property type="evidence" value="ECO:0007669"/>
    <property type="project" value="TreeGrafter"/>
</dbReference>
<name>A0A419F7S4_9BACT</name>
<keyword evidence="4 8" id="KW-1003">Cell membrane</keyword>
<keyword evidence="6 9" id="KW-1133">Transmembrane helix</keyword>
<dbReference type="EMBL" id="QZKI01000015">
    <property type="protein sequence ID" value="RJP74455.1"/>
    <property type="molecule type" value="Genomic_DNA"/>
</dbReference>
<evidence type="ECO:0000256" key="9">
    <source>
        <dbReference type="SAM" id="Phobius"/>
    </source>
</evidence>
<protein>
    <submittedName>
        <fullName evidence="10">Cation:proton antiporter</fullName>
    </submittedName>
</protein>
<dbReference type="Proteomes" id="UP000285961">
    <property type="component" value="Unassembled WGS sequence"/>
</dbReference>
<sequence>MSELTLTSAVVLSFLSVAFFLAFVRLLRGPTLPDRVVALDLIAVVGIGFVSAYAIASDQSILLNVASVMALIGFLGTVAFAYYLRRKA</sequence>
<keyword evidence="3 8" id="KW-0813">Transport</keyword>
<dbReference type="GO" id="GO:0005886">
    <property type="term" value="C:plasma membrane"/>
    <property type="evidence" value="ECO:0007669"/>
    <property type="project" value="UniProtKB-SubCell"/>
</dbReference>
<accession>A0A419F7S4</accession>
<dbReference type="PANTHER" id="PTHR34702:SF1">
    <property type="entry name" value="NA(+)_H(+) ANTIPORTER SUBUNIT F"/>
    <property type="match status" value="1"/>
</dbReference>
<dbReference type="NCBIfam" id="NF009243">
    <property type="entry name" value="PRK12599.1-2"/>
    <property type="match status" value="1"/>
</dbReference>
<evidence type="ECO:0000256" key="8">
    <source>
        <dbReference type="PIRNR" id="PIRNR028784"/>
    </source>
</evidence>
<proteinExistence type="inferred from homology"/>
<keyword evidence="8" id="KW-0050">Antiport</keyword>
<comment type="caution">
    <text evidence="10">The sequence shown here is derived from an EMBL/GenBank/DDBJ whole genome shotgun (WGS) entry which is preliminary data.</text>
</comment>
<reference evidence="10 11" key="1">
    <citation type="journal article" date="2017" name="ISME J.">
        <title>Energy and carbon metabolisms in a deep terrestrial subsurface fluid microbial community.</title>
        <authorList>
            <person name="Momper L."/>
            <person name="Jungbluth S.P."/>
            <person name="Lee M.D."/>
            <person name="Amend J.P."/>
        </authorList>
    </citation>
    <scope>NUCLEOTIDE SEQUENCE [LARGE SCALE GENOMIC DNA]</scope>
    <source>
        <strain evidence="10">SURF_17</strain>
    </source>
</reference>
<dbReference type="PANTHER" id="PTHR34702">
    <property type="entry name" value="NA(+)/H(+) ANTIPORTER SUBUNIT F1"/>
    <property type="match status" value="1"/>
</dbReference>
<gene>
    <name evidence="10" type="ORF">C4532_02620</name>
</gene>
<evidence type="ECO:0000256" key="4">
    <source>
        <dbReference type="ARBA" id="ARBA00022475"/>
    </source>
</evidence>
<feature type="transmembrane region" description="Helical" evidence="9">
    <location>
        <begin position="61"/>
        <end position="84"/>
    </location>
</feature>
<evidence type="ECO:0000256" key="7">
    <source>
        <dbReference type="ARBA" id="ARBA00023136"/>
    </source>
</evidence>
<keyword evidence="7 8" id="KW-0472">Membrane</keyword>
<feature type="transmembrane region" description="Helical" evidence="9">
    <location>
        <begin position="6"/>
        <end position="24"/>
    </location>
</feature>
<evidence type="ECO:0000256" key="3">
    <source>
        <dbReference type="ARBA" id="ARBA00022448"/>
    </source>
</evidence>
<evidence type="ECO:0000256" key="6">
    <source>
        <dbReference type="ARBA" id="ARBA00022989"/>
    </source>
</evidence>
<evidence type="ECO:0000256" key="1">
    <source>
        <dbReference type="ARBA" id="ARBA00004651"/>
    </source>
</evidence>